<reference evidence="2 3" key="1">
    <citation type="submission" date="2018-02" db="EMBL/GenBank/DDBJ databases">
        <title>The genomes of Aspergillus section Nigri reveals drivers in fungal speciation.</title>
        <authorList>
            <consortium name="DOE Joint Genome Institute"/>
            <person name="Vesth T.C."/>
            <person name="Nybo J."/>
            <person name="Theobald S."/>
            <person name="Brandl J."/>
            <person name="Frisvad J.C."/>
            <person name="Nielsen K.F."/>
            <person name="Lyhne E.K."/>
            <person name="Kogle M.E."/>
            <person name="Kuo A."/>
            <person name="Riley R."/>
            <person name="Clum A."/>
            <person name="Nolan M."/>
            <person name="Lipzen A."/>
            <person name="Salamov A."/>
            <person name="Henrissat B."/>
            <person name="Wiebenga A."/>
            <person name="De vries R.P."/>
            <person name="Grigoriev I.V."/>
            <person name="Mortensen U.H."/>
            <person name="Andersen M.R."/>
            <person name="Baker S.E."/>
        </authorList>
    </citation>
    <scope>NUCLEOTIDE SEQUENCE [LARGE SCALE GENOMIC DNA]</scope>
    <source>
        <strain evidence="2 3">CBS 707.79</strain>
    </source>
</reference>
<evidence type="ECO:0000256" key="1">
    <source>
        <dbReference type="SAM" id="Phobius"/>
    </source>
</evidence>
<dbReference type="Proteomes" id="UP000247810">
    <property type="component" value="Unassembled WGS sequence"/>
</dbReference>
<keyword evidence="1" id="KW-1133">Transmembrane helix</keyword>
<dbReference type="AlphaFoldDB" id="A0A319DA29"/>
<feature type="transmembrane region" description="Helical" evidence="1">
    <location>
        <begin position="93"/>
        <end position="113"/>
    </location>
</feature>
<protein>
    <submittedName>
        <fullName evidence="2">Uncharacterized protein</fullName>
    </submittedName>
</protein>
<dbReference type="VEuPathDB" id="FungiDB:BO71DRAFT_232256"/>
<proteinExistence type="predicted"/>
<evidence type="ECO:0000313" key="3">
    <source>
        <dbReference type="Proteomes" id="UP000247810"/>
    </source>
</evidence>
<feature type="transmembrane region" description="Helical" evidence="1">
    <location>
        <begin position="61"/>
        <end position="86"/>
    </location>
</feature>
<organism evidence="2 3">
    <name type="scientific">Aspergillus ellipticus CBS 707.79</name>
    <dbReference type="NCBI Taxonomy" id="1448320"/>
    <lineage>
        <taxon>Eukaryota</taxon>
        <taxon>Fungi</taxon>
        <taxon>Dikarya</taxon>
        <taxon>Ascomycota</taxon>
        <taxon>Pezizomycotina</taxon>
        <taxon>Eurotiomycetes</taxon>
        <taxon>Eurotiomycetidae</taxon>
        <taxon>Eurotiales</taxon>
        <taxon>Aspergillaceae</taxon>
        <taxon>Aspergillus</taxon>
        <taxon>Aspergillus subgen. Circumdati</taxon>
    </lineage>
</organism>
<sequence length="180" mass="20643">MLACTPSVFQSRAMKYCSKSDRKEVAFTHASPRELRSQLPAKPRSHWTAILSSVVQKLSDLFLLSISLFTSSYLFTDGALPCYLWLPRPVFRAGWYVLHLCMQLAFFICPVWIMSYSSFLHPWAETPDSTQRGGIARDRRLPRMDGFPELLAWPFVEDECCGQPLCQNRLKTLCLLSLTE</sequence>
<name>A0A319DA29_9EURO</name>
<keyword evidence="3" id="KW-1185">Reference proteome</keyword>
<accession>A0A319DA29</accession>
<keyword evidence="1" id="KW-0472">Membrane</keyword>
<gene>
    <name evidence="2" type="ORF">BO71DRAFT_232256</name>
</gene>
<evidence type="ECO:0000313" key="2">
    <source>
        <dbReference type="EMBL" id="PYH94255.1"/>
    </source>
</evidence>
<keyword evidence="1" id="KW-0812">Transmembrane</keyword>
<dbReference type="EMBL" id="KZ825875">
    <property type="protein sequence ID" value="PYH94255.1"/>
    <property type="molecule type" value="Genomic_DNA"/>
</dbReference>